<dbReference type="EMBL" id="CM056815">
    <property type="protein sequence ID" value="KAJ8631213.1"/>
    <property type="molecule type" value="Genomic_DNA"/>
</dbReference>
<proteinExistence type="predicted"/>
<evidence type="ECO:0000313" key="1">
    <source>
        <dbReference type="EMBL" id="KAJ8631213.1"/>
    </source>
</evidence>
<dbReference type="Proteomes" id="UP001234297">
    <property type="component" value="Chromosome 7"/>
</dbReference>
<evidence type="ECO:0000313" key="2">
    <source>
        <dbReference type="Proteomes" id="UP001234297"/>
    </source>
</evidence>
<accession>A0ACC2LDQ1</accession>
<name>A0ACC2LDQ1_PERAE</name>
<keyword evidence="2" id="KW-1185">Reference proteome</keyword>
<sequence length="208" mass="22416">MVMADNSRIPSEWAQSHYGRTIGRPVDPLRTPPGERSSIGGETSIRTSTATTTTNNMHVNAHGGIGKPTKRRSRASRKGPITLFNTDTANFRAMVQQYTGAPAVAISSGSQPGPPTVNFGFGGRGLDPYQGMMVPPSQTHPTLQQLQQQLVLQRGGESLFSLGNNNRATSDMGISDGFLEGMSSYGQTSNEPNNGLHFTREDGFRSQY</sequence>
<gene>
    <name evidence="1" type="ORF">MRB53_024536</name>
</gene>
<protein>
    <submittedName>
        <fullName evidence="1">Uncharacterized protein</fullName>
    </submittedName>
</protein>
<comment type="caution">
    <text evidence="1">The sequence shown here is derived from an EMBL/GenBank/DDBJ whole genome shotgun (WGS) entry which is preliminary data.</text>
</comment>
<reference evidence="1 2" key="1">
    <citation type="journal article" date="2022" name="Hortic Res">
        <title>A haplotype resolved chromosomal level avocado genome allows analysis of novel avocado genes.</title>
        <authorList>
            <person name="Nath O."/>
            <person name="Fletcher S.J."/>
            <person name="Hayward A."/>
            <person name="Shaw L.M."/>
            <person name="Masouleh A.K."/>
            <person name="Furtado A."/>
            <person name="Henry R.J."/>
            <person name="Mitter N."/>
        </authorList>
    </citation>
    <scope>NUCLEOTIDE SEQUENCE [LARGE SCALE GENOMIC DNA]</scope>
    <source>
        <strain evidence="2">cv. Hass</strain>
    </source>
</reference>
<organism evidence="1 2">
    <name type="scientific">Persea americana</name>
    <name type="common">Avocado</name>
    <dbReference type="NCBI Taxonomy" id="3435"/>
    <lineage>
        <taxon>Eukaryota</taxon>
        <taxon>Viridiplantae</taxon>
        <taxon>Streptophyta</taxon>
        <taxon>Embryophyta</taxon>
        <taxon>Tracheophyta</taxon>
        <taxon>Spermatophyta</taxon>
        <taxon>Magnoliopsida</taxon>
        <taxon>Magnoliidae</taxon>
        <taxon>Laurales</taxon>
        <taxon>Lauraceae</taxon>
        <taxon>Persea</taxon>
    </lineage>
</organism>